<sequence length="398" mass="45244">MENQSGKSSGFKYRLFGDPIDCGEIDRIVAWFKNEPQFEHNTLINQFEMRWNEWLGRKFSIFCGSGSCASLLMYNVLLLSGRLKNKKVIVPATAWSTTVSPAIQLGFEPVMCDSDPETFGLDLKHLESLLLSHNPGVVMMSQVLGIPNRMDEILSLKKRYEFILLEDASSSLGSVRKGVKVGTFGDLASFSFHYGNQLTTIDGGMVSTDDPLYYHLLLMLRNNGSSEDLPPEVHEVLVRQYDIDDTETPVVFYEPGYNFKSTNLNAFIGLMQMEKVDWSINRRSDNYRHYLRNFANIRVQKADDPDATVSNLHFVILCKDRLERLAVERSLAEKQIETKIFSAGNLGRHPFWTHRYGHPKLANADRLFETGLLIPNCPTMVQGNIDFISEVVLQAIKR</sequence>
<dbReference type="PANTHER" id="PTHR30244:SF34">
    <property type="entry name" value="DTDP-4-AMINO-4,6-DIDEOXYGALACTOSE TRANSAMINASE"/>
    <property type="match status" value="1"/>
</dbReference>
<dbReference type="GO" id="GO:0000271">
    <property type="term" value="P:polysaccharide biosynthetic process"/>
    <property type="evidence" value="ECO:0007669"/>
    <property type="project" value="TreeGrafter"/>
</dbReference>
<dbReference type="InterPro" id="IPR015421">
    <property type="entry name" value="PyrdxlP-dep_Trfase_major"/>
</dbReference>
<keyword evidence="2" id="KW-0663">Pyridoxal phosphate</keyword>
<name>A0A1G1L2W0_9BACT</name>
<proteinExistence type="inferred from homology"/>
<gene>
    <name evidence="3" type="ORF">A3G33_00930</name>
</gene>
<evidence type="ECO:0000313" key="4">
    <source>
        <dbReference type="Proteomes" id="UP000178187"/>
    </source>
</evidence>
<dbReference type="GO" id="GO:0008483">
    <property type="term" value="F:transaminase activity"/>
    <property type="evidence" value="ECO:0007669"/>
    <property type="project" value="TreeGrafter"/>
</dbReference>
<dbReference type="InterPro" id="IPR015422">
    <property type="entry name" value="PyrdxlP-dep_Trfase_small"/>
</dbReference>
<dbReference type="Proteomes" id="UP000178187">
    <property type="component" value="Unassembled WGS sequence"/>
</dbReference>
<dbReference type="GO" id="GO:0030170">
    <property type="term" value="F:pyridoxal phosphate binding"/>
    <property type="evidence" value="ECO:0007669"/>
    <property type="project" value="TreeGrafter"/>
</dbReference>
<reference evidence="3 4" key="1">
    <citation type="journal article" date="2016" name="Nat. Commun.">
        <title>Thousands of microbial genomes shed light on interconnected biogeochemical processes in an aquifer system.</title>
        <authorList>
            <person name="Anantharaman K."/>
            <person name="Brown C.T."/>
            <person name="Hug L.A."/>
            <person name="Sharon I."/>
            <person name="Castelle C.J."/>
            <person name="Probst A.J."/>
            <person name="Thomas B.C."/>
            <person name="Singh A."/>
            <person name="Wilkins M.J."/>
            <person name="Karaoz U."/>
            <person name="Brodie E.L."/>
            <person name="Williams K.H."/>
            <person name="Hubbard S.S."/>
            <person name="Banfield J.F."/>
        </authorList>
    </citation>
    <scope>NUCLEOTIDE SEQUENCE [LARGE SCALE GENOMIC DNA]</scope>
</reference>
<dbReference type="SUPFAM" id="SSF53383">
    <property type="entry name" value="PLP-dependent transferases"/>
    <property type="match status" value="1"/>
</dbReference>
<dbReference type="Gene3D" id="3.90.1150.10">
    <property type="entry name" value="Aspartate Aminotransferase, domain 1"/>
    <property type="match status" value="1"/>
</dbReference>
<dbReference type="Gene3D" id="3.40.640.10">
    <property type="entry name" value="Type I PLP-dependent aspartate aminotransferase-like (Major domain)"/>
    <property type="match status" value="1"/>
</dbReference>
<evidence type="ECO:0000256" key="1">
    <source>
        <dbReference type="ARBA" id="ARBA00037999"/>
    </source>
</evidence>
<dbReference type="PIRSF" id="PIRSF000390">
    <property type="entry name" value="PLP_StrS"/>
    <property type="match status" value="1"/>
</dbReference>
<comment type="similarity">
    <text evidence="1 2">Belongs to the DegT/DnrJ/EryC1 family.</text>
</comment>
<organism evidence="3 4">
    <name type="scientific">Candidatus Danuiimicrobium aquiferis</name>
    <dbReference type="NCBI Taxonomy" id="1801832"/>
    <lineage>
        <taxon>Bacteria</taxon>
        <taxon>Pseudomonadati</taxon>
        <taxon>Candidatus Omnitrophota</taxon>
        <taxon>Candidatus Danuiimicrobium</taxon>
    </lineage>
</organism>
<evidence type="ECO:0008006" key="5">
    <source>
        <dbReference type="Google" id="ProtNLM"/>
    </source>
</evidence>
<dbReference type="Pfam" id="PF01041">
    <property type="entry name" value="DegT_DnrJ_EryC1"/>
    <property type="match status" value="1"/>
</dbReference>
<protein>
    <recommendedName>
        <fullName evidence="5">Aminotransferase DegT</fullName>
    </recommendedName>
</protein>
<dbReference type="AlphaFoldDB" id="A0A1G1L2W0"/>
<comment type="caution">
    <text evidence="3">The sequence shown here is derived from an EMBL/GenBank/DDBJ whole genome shotgun (WGS) entry which is preliminary data.</text>
</comment>
<dbReference type="EMBL" id="MHFR01000005">
    <property type="protein sequence ID" value="OGW99468.1"/>
    <property type="molecule type" value="Genomic_DNA"/>
</dbReference>
<dbReference type="PANTHER" id="PTHR30244">
    <property type="entry name" value="TRANSAMINASE"/>
    <property type="match status" value="1"/>
</dbReference>
<dbReference type="InterPro" id="IPR015424">
    <property type="entry name" value="PyrdxlP-dep_Trfase"/>
</dbReference>
<evidence type="ECO:0000256" key="2">
    <source>
        <dbReference type="RuleBase" id="RU004508"/>
    </source>
</evidence>
<accession>A0A1G1L2W0</accession>
<evidence type="ECO:0000313" key="3">
    <source>
        <dbReference type="EMBL" id="OGW99468.1"/>
    </source>
</evidence>
<dbReference type="InterPro" id="IPR000653">
    <property type="entry name" value="DegT/StrS_aminotransferase"/>
</dbReference>